<comment type="caution">
    <text evidence="8">The sequence shown here is derived from an EMBL/GenBank/DDBJ whole genome shotgun (WGS) entry which is preliminary data.</text>
</comment>
<evidence type="ECO:0000256" key="1">
    <source>
        <dbReference type="ARBA" id="ARBA00004752"/>
    </source>
</evidence>
<dbReference type="InterPro" id="IPR038063">
    <property type="entry name" value="Transpep_catalytic_dom"/>
</dbReference>
<evidence type="ECO:0000259" key="7">
    <source>
        <dbReference type="PROSITE" id="PS52029"/>
    </source>
</evidence>
<gene>
    <name evidence="8" type="ORF">GCM10008967_40930</name>
</gene>
<evidence type="ECO:0000256" key="2">
    <source>
        <dbReference type="ARBA" id="ARBA00022679"/>
    </source>
</evidence>
<protein>
    <submittedName>
        <fullName evidence="8">L,D-transpeptidase</fullName>
    </submittedName>
</protein>
<name>A0ABN0WTK4_9BACI</name>
<dbReference type="Proteomes" id="UP001500782">
    <property type="component" value="Unassembled WGS sequence"/>
</dbReference>
<dbReference type="SUPFAM" id="SSF141523">
    <property type="entry name" value="L,D-transpeptidase catalytic domain-like"/>
    <property type="match status" value="1"/>
</dbReference>
<dbReference type="RefSeq" id="WP_343803540.1">
    <property type="nucleotide sequence ID" value="NZ_BAAADJ010000064.1"/>
</dbReference>
<dbReference type="InterPro" id="IPR005490">
    <property type="entry name" value="LD_TPept_cat_dom"/>
</dbReference>
<dbReference type="CDD" id="cd16913">
    <property type="entry name" value="YkuD_like"/>
    <property type="match status" value="1"/>
</dbReference>
<dbReference type="EMBL" id="BAAADJ010000064">
    <property type="protein sequence ID" value="GAA0346324.1"/>
    <property type="molecule type" value="Genomic_DNA"/>
</dbReference>
<dbReference type="PANTHER" id="PTHR30582:SF4">
    <property type="entry name" value="L,D-TRANSPEPTIDASE YQJB-RELATED"/>
    <property type="match status" value="1"/>
</dbReference>
<feature type="domain" description="L,D-TPase catalytic" evidence="7">
    <location>
        <begin position="28"/>
        <end position="151"/>
    </location>
</feature>
<dbReference type="PANTHER" id="PTHR30582">
    <property type="entry name" value="L,D-TRANSPEPTIDASE"/>
    <property type="match status" value="1"/>
</dbReference>
<dbReference type="Pfam" id="PF03734">
    <property type="entry name" value="YkuD"/>
    <property type="match status" value="1"/>
</dbReference>
<comment type="pathway">
    <text evidence="1 6">Cell wall biogenesis; peptidoglycan biosynthesis.</text>
</comment>
<keyword evidence="3 6" id="KW-0133">Cell shape</keyword>
<evidence type="ECO:0000256" key="5">
    <source>
        <dbReference type="ARBA" id="ARBA00023316"/>
    </source>
</evidence>
<evidence type="ECO:0000256" key="3">
    <source>
        <dbReference type="ARBA" id="ARBA00022960"/>
    </source>
</evidence>
<sequence>MKILLAILYISVVSPIWPIGENPLPGDPFIIVNKKNNQLAFVHEEKIEVFPVATGKTNDLTPEGTFTVTVKAINPYYRKLNMPGGHPRNPLGSRWIGFDALDTIGRTYGVHGTNRPESIGAYVSNGCIRMRKEDVEALFDRVPIGTKILIVSSYKSFEELAKEAGAIMDESKKIEWPLVMER</sequence>
<proteinExistence type="predicted"/>
<keyword evidence="9" id="KW-1185">Reference proteome</keyword>
<keyword evidence="2" id="KW-0808">Transferase</keyword>
<evidence type="ECO:0000313" key="8">
    <source>
        <dbReference type="EMBL" id="GAA0346324.1"/>
    </source>
</evidence>
<accession>A0ABN0WTK4</accession>
<keyword evidence="4 6" id="KW-0573">Peptidoglycan synthesis</keyword>
<evidence type="ECO:0000256" key="4">
    <source>
        <dbReference type="ARBA" id="ARBA00022984"/>
    </source>
</evidence>
<feature type="active site" description="Nucleophile" evidence="6">
    <location>
        <position position="127"/>
    </location>
</feature>
<evidence type="ECO:0000256" key="6">
    <source>
        <dbReference type="PROSITE-ProRule" id="PRU01373"/>
    </source>
</evidence>
<reference evidence="8 9" key="1">
    <citation type="journal article" date="2019" name="Int. J. Syst. Evol. Microbiol.">
        <title>The Global Catalogue of Microorganisms (GCM) 10K type strain sequencing project: providing services to taxonomists for standard genome sequencing and annotation.</title>
        <authorList>
            <consortium name="The Broad Institute Genomics Platform"/>
            <consortium name="The Broad Institute Genome Sequencing Center for Infectious Disease"/>
            <person name="Wu L."/>
            <person name="Ma J."/>
        </authorList>
    </citation>
    <scope>NUCLEOTIDE SEQUENCE [LARGE SCALE GENOMIC DNA]</scope>
    <source>
        <strain evidence="8 9">JCM 9731</strain>
    </source>
</reference>
<dbReference type="PROSITE" id="PS52029">
    <property type="entry name" value="LD_TPASE"/>
    <property type="match status" value="1"/>
</dbReference>
<dbReference type="InterPro" id="IPR050979">
    <property type="entry name" value="LD-transpeptidase"/>
</dbReference>
<organism evidence="8 9">
    <name type="scientific">Bacillus carboniphilus</name>
    <dbReference type="NCBI Taxonomy" id="86663"/>
    <lineage>
        <taxon>Bacteria</taxon>
        <taxon>Bacillati</taxon>
        <taxon>Bacillota</taxon>
        <taxon>Bacilli</taxon>
        <taxon>Bacillales</taxon>
        <taxon>Bacillaceae</taxon>
        <taxon>Bacillus</taxon>
    </lineage>
</organism>
<evidence type="ECO:0000313" key="9">
    <source>
        <dbReference type="Proteomes" id="UP001500782"/>
    </source>
</evidence>
<keyword evidence="5 6" id="KW-0961">Cell wall biogenesis/degradation</keyword>
<dbReference type="Gene3D" id="2.40.440.10">
    <property type="entry name" value="L,D-transpeptidase catalytic domain-like"/>
    <property type="match status" value="1"/>
</dbReference>
<feature type="active site" description="Proton donor/acceptor" evidence="6">
    <location>
        <position position="111"/>
    </location>
</feature>